<dbReference type="GO" id="GO:0052621">
    <property type="term" value="F:diguanylate cyclase activity"/>
    <property type="evidence" value="ECO:0007669"/>
    <property type="project" value="TreeGrafter"/>
</dbReference>
<dbReference type="InterPro" id="IPR029787">
    <property type="entry name" value="Nucleotide_cyclase"/>
</dbReference>
<protein>
    <submittedName>
        <fullName evidence="4">Diguanylate cyclase</fullName>
    </submittedName>
</protein>
<dbReference type="InterPro" id="IPR000160">
    <property type="entry name" value="GGDEF_dom"/>
</dbReference>
<evidence type="ECO:0000256" key="1">
    <source>
        <dbReference type="PROSITE-ProRule" id="PRU00169"/>
    </source>
</evidence>
<dbReference type="Proteomes" id="UP000297776">
    <property type="component" value="Unassembled WGS sequence"/>
</dbReference>
<dbReference type="Gene3D" id="1.20.120.160">
    <property type="entry name" value="HPT domain"/>
    <property type="match status" value="1"/>
</dbReference>
<dbReference type="Pfam" id="PF00072">
    <property type="entry name" value="Response_reg"/>
    <property type="match status" value="2"/>
</dbReference>
<feature type="domain" description="Response regulatory" evidence="2">
    <location>
        <begin position="413"/>
        <end position="537"/>
    </location>
</feature>
<evidence type="ECO:0000313" key="5">
    <source>
        <dbReference type="Proteomes" id="UP000297776"/>
    </source>
</evidence>
<gene>
    <name evidence="4" type="ORF">E2626_08760</name>
</gene>
<dbReference type="EMBL" id="SORX01000004">
    <property type="protein sequence ID" value="TFE01650.1"/>
    <property type="molecule type" value="Genomic_DNA"/>
</dbReference>
<dbReference type="Gene3D" id="3.30.70.270">
    <property type="match status" value="1"/>
</dbReference>
<dbReference type="PANTHER" id="PTHR45138:SF9">
    <property type="entry name" value="DIGUANYLATE CYCLASE DGCM-RELATED"/>
    <property type="match status" value="1"/>
</dbReference>
<evidence type="ECO:0000259" key="3">
    <source>
        <dbReference type="PROSITE" id="PS50887"/>
    </source>
</evidence>
<evidence type="ECO:0000313" key="4">
    <source>
        <dbReference type="EMBL" id="TFE01650.1"/>
    </source>
</evidence>
<organism evidence="4 5">
    <name type="scientific">Jeotgalibacillus salarius</name>
    <dbReference type="NCBI Taxonomy" id="546023"/>
    <lineage>
        <taxon>Bacteria</taxon>
        <taxon>Bacillati</taxon>
        <taxon>Bacillota</taxon>
        <taxon>Bacilli</taxon>
        <taxon>Bacillales</taxon>
        <taxon>Caryophanaceae</taxon>
        <taxon>Jeotgalibacillus</taxon>
    </lineage>
</organism>
<feature type="domain" description="GGDEF" evidence="3">
    <location>
        <begin position="269"/>
        <end position="401"/>
    </location>
</feature>
<dbReference type="GO" id="GO:0000160">
    <property type="term" value="P:phosphorelay signal transduction system"/>
    <property type="evidence" value="ECO:0007669"/>
    <property type="project" value="InterPro"/>
</dbReference>
<evidence type="ECO:0000259" key="2">
    <source>
        <dbReference type="PROSITE" id="PS50110"/>
    </source>
</evidence>
<reference evidence="4 5" key="1">
    <citation type="submission" date="2019-03" db="EMBL/GenBank/DDBJ databases">
        <authorList>
            <person name="Yang Y."/>
        </authorList>
    </citation>
    <scope>NUCLEOTIDE SEQUENCE [LARGE SCALE GENOMIC DNA]</scope>
    <source>
        <strain evidence="4 5">ASL-1</strain>
    </source>
</reference>
<dbReference type="Gene3D" id="3.40.50.2300">
    <property type="match status" value="2"/>
</dbReference>
<dbReference type="PANTHER" id="PTHR45138">
    <property type="entry name" value="REGULATORY COMPONENTS OF SENSORY TRANSDUCTION SYSTEM"/>
    <property type="match status" value="1"/>
</dbReference>
<dbReference type="CDD" id="cd17574">
    <property type="entry name" value="REC_OmpR"/>
    <property type="match status" value="1"/>
</dbReference>
<dbReference type="SUPFAM" id="SSF47226">
    <property type="entry name" value="Histidine-containing phosphotransfer domain, HPT domain"/>
    <property type="match status" value="1"/>
</dbReference>
<dbReference type="InterPro" id="IPR001789">
    <property type="entry name" value="Sig_transdc_resp-reg_receiver"/>
</dbReference>
<comment type="caution">
    <text evidence="4">The sequence shown here is derived from an EMBL/GenBank/DDBJ whole genome shotgun (WGS) entry which is preliminary data.</text>
</comment>
<dbReference type="InterPro" id="IPR011006">
    <property type="entry name" value="CheY-like_superfamily"/>
</dbReference>
<dbReference type="SUPFAM" id="SSF55073">
    <property type="entry name" value="Nucleotide cyclase"/>
    <property type="match status" value="1"/>
</dbReference>
<dbReference type="PROSITE" id="PS50110">
    <property type="entry name" value="RESPONSE_REGULATORY"/>
    <property type="match status" value="2"/>
</dbReference>
<dbReference type="RefSeq" id="WP_134381367.1">
    <property type="nucleotide sequence ID" value="NZ_SORX01000004.1"/>
</dbReference>
<dbReference type="AlphaFoldDB" id="A0A4Y8LGS0"/>
<accession>A0A4Y8LGS0</accession>
<dbReference type="OrthoDB" id="9759607at2"/>
<dbReference type="Pfam" id="PF00990">
    <property type="entry name" value="GGDEF"/>
    <property type="match status" value="1"/>
</dbReference>
<dbReference type="InterPro" id="IPR036641">
    <property type="entry name" value="HPT_dom_sf"/>
</dbReference>
<proteinExistence type="predicted"/>
<keyword evidence="5" id="KW-1185">Reference proteome</keyword>
<sequence>MSKKYQDMLNQRIEQTVMEWSAKDAVTEDECYRFFHGLKGTAGTIGLTALSEQADNALSVLKEDGKRVFTTNEWRQFFTPSQADVFMQEAAAIDQLEELQDEMEVHFSEIPFILIIERDVEFIKRMKSFLEEQEFQVITAMTLGKGLEHYYDLSPDLLMVDLDLLSEGEDGLISEMMKKARKDLTPITLVSSELTDEKRIAAYETGMLDVIGKPINENIIIPFLKNRLYQRNMILGQIRNDFLTGALKRDCLDKEILNVTKKLVEGEMESAVFAMIDLDHFKNVNDSYGHPAGDEVLKAFAKIITEMKDPSDKLIRFGGEEFSVVIPNATYEEAEVKIQTWRNAFNAHIFTSGEQEFNVRFSAGLLEWHGIMHTKEILESADKALYYAKEKGRNCTVRYTEVIRLQLAEEQMVLIIVDDDELVREMLKDHFERRGKVGGRSVKVQAYANGVDFLQGEWYEAGRKYMILLDGMMPKMDGIEVLSKLREAYGTKNILVSMLTARQGDQEVERALGLGADDYMVKPFNVREVASRIDRMMERMFS</sequence>
<dbReference type="SMART" id="SM00267">
    <property type="entry name" value="GGDEF"/>
    <property type="match status" value="1"/>
</dbReference>
<keyword evidence="1" id="KW-0597">Phosphoprotein</keyword>
<dbReference type="NCBIfam" id="TIGR00254">
    <property type="entry name" value="GGDEF"/>
    <property type="match status" value="1"/>
</dbReference>
<dbReference type="SMART" id="SM00448">
    <property type="entry name" value="REC"/>
    <property type="match status" value="2"/>
</dbReference>
<feature type="domain" description="Response regulatory" evidence="2">
    <location>
        <begin position="112"/>
        <end position="228"/>
    </location>
</feature>
<dbReference type="InterPro" id="IPR050469">
    <property type="entry name" value="Diguanylate_Cyclase"/>
</dbReference>
<feature type="modified residue" description="4-aspartylphosphate" evidence="1">
    <location>
        <position position="161"/>
    </location>
</feature>
<dbReference type="SUPFAM" id="SSF52172">
    <property type="entry name" value="CheY-like"/>
    <property type="match status" value="2"/>
</dbReference>
<dbReference type="CDD" id="cd01949">
    <property type="entry name" value="GGDEF"/>
    <property type="match status" value="1"/>
</dbReference>
<feature type="modified residue" description="4-aspartylphosphate" evidence="1">
    <location>
        <position position="470"/>
    </location>
</feature>
<dbReference type="PROSITE" id="PS50887">
    <property type="entry name" value="GGDEF"/>
    <property type="match status" value="1"/>
</dbReference>
<dbReference type="InterPro" id="IPR043128">
    <property type="entry name" value="Rev_trsase/Diguanyl_cyclase"/>
</dbReference>
<name>A0A4Y8LGS0_9BACL</name>